<keyword evidence="3" id="KW-1185">Reference proteome</keyword>
<evidence type="ECO:0008006" key="4">
    <source>
        <dbReference type="Google" id="ProtNLM"/>
    </source>
</evidence>
<evidence type="ECO:0000256" key="1">
    <source>
        <dbReference type="SAM" id="MobiDB-lite"/>
    </source>
</evidence>
<gene>
    <name evidence="2" type="ORF">GCM10015535_54440</name>
</gene>
<dbReference type="Proteomes" id="UP000660675">
    <property type="component" value="Unassembled WGS sequence"/>
</dbReference>
<name>A0ABQ2W762_9ACTN</name>
<accession>A0ABQ2W762</accession>
<organism evidence="2 3">
    <name type="scientific">Streptomyces gelaticus</name>
    <dbReference type="NCBI Taxonomy" id="285446"/>
    <lineage>
        <taxon>Bacteria</taxon>
        <taxon>Bacillati</taxon>
        <taxon>Actinomycetota</taxon>
        <taxon>Actinomycetes</taxon>
        <taxon>Kitasatosporales</taxon>
        <taxon>Streptomycetaceae</taxon>
        <taxon>Streptomyces</taxon>
    </lineage>
</organism>
<evidence type="ECO:0000313" key="2">
    <source>
        <dbReference type="EMBL" id="GGV92755.1"/>
    </source>
</evidence>
<protein>
    <recommendedName>
        <fullName evidence="4">Transposase</fullName>
    </recommendedName>
</protein>
<evidence type="ECO:0000313" key="3">
    <source>
        <dbReference type="Proteomes" id="UP000660675"/>
    </source>
</evidence>
<comment type="caution">
    <text evidence="2">The sequence shown here is derived from an EMBL/GenBank/DDBJ whole genome shotgun (WGS) entry which is preliminary data.</text>
</comment>
<dbReference type="RefSeq" id="WP_268246620.1">
    <property type="nucleotide sequence ID" value="NZ_BMTF01000022.1"/>
</dbReference>
<proteinExistence type="predicted"/>
<sequence>MRDLVDEEWTADAVYRNVREDRANRNGSRRHGSQGGFGDD</sequence>
<dbReference type="EMBL" id="BMTF01000022">
    <property type="protein sequence ID" value="GGV92755.1"/>
    <property type="molecule type" value="Genomic_DNA"/>
</dbReference>
<feature type="region of interest" description="Disordered" evidence="1">
    <location>
        <begin position="20"/>
        <end position="40"/>
    </location>
</feature>
<reference evidence="3" key="1">
    <citation type="journal article" date="2019" name="Int. J. Syst. Evol. Microbiol.">
        <title>The Global Catalogue of Microorganisms (GCM) 10K type strain sequencing project: providing services to taxonomists for standard genome sequencing and annotation.</title>
        <authorList>
            <consortium name="The Broad Institute Genomics Platform"/>
            <consortium name="The Broad Institute Genome Sequencing Center for Infectious Disease"/>
            <person name="Wu L."/>
            <person name="Ma J."/>
        </authorList>
    </citation>
    <scope>NUCLEOTIDE SEQUENCE [LARGE SCALE GENOMIC DNA]</scope>
    <source>
        <strain evidence="3">JCM 4376</strain>
    </source>
</reference>